<evidence type="ECO:0000313" key="3">
    <source>
        <dbReference type="Proteomes" id="UP001271007"/>
    </source>
</evidence>
<protein>
    <submittedName>
        <fullName evidence="2">Uncharacterized protein</fullName>
    </submittedName>
</protein>
<accession>A0AAJ0DIU0</accession>
<dbReference type="AlphaFoldDB" id="A0AAJ0DIU0"/>
<feature type="compositionally biased region" description="Basic and acidic residues" evidence="1">
    <location>
        <begin position="306"/>
        <end position="328"/>
    </location>
</feature>
<evidence type="ECO:0000256" key="1">
    <source>
        <dbReference type="SAM" id="MobiDB-lite"/>
    </source>
</evidence>
<comment type="caution">
    <text evidence="2">The sequence shown here is derived from an EMBL/GenBank/DDBJ whole genome shotgun (WGS) entry which is preliminary data.</text>
</comment>
<evidence type="ECO:0000313" key="2">
    <source>
        <dbReference type="EMBL" id="KAK3051149.1"/>
    </source>
</evidence>
<feature type="region of interest" description="Disordered" evidence="1">
    <location>
        <begin position="296"/>
        <end position="352"/>
    </location>
</feature>
<name>A0AAJ0DIU0_9PEZI</name>
<organism evidence="2 3">
    <name type="scientific">Extremus antarcticus</name>
    <dbReference type="NCBI Taxonomy" id="702011"/>
    <lineage>
        <taxon>Eukaryota</taxon>
        <taxon>Fungi</taxon>
        <taxon>Dikarya</taxon>
        <taxon>Ascomycota</taxon>
        <taxon>Pezizomycotina</taxon>
        <taxon>Dothideomycetes</taxon>
        <taxon>Dothideomycetidae</taxon>
        <taxon>Mycosphaerellales</taxon>
        <taxon>Extremaceae</taxon>
        <taxon>Extremus</taxon>
    </lineage>
</organism>
<dbReference type="Proteomes" id="UP001271007">
    <property type="component" value="Unassembled WGS sequence"/>
</dbReference>
<proteinExistence type="predicted"/>
<gene>
    <name evidence="2" type="ORF">LTR09_007545</name>
</gene>
<sequence length="352" mass="40512">MSWKAGSSDATNFTQLIWAFGRKSEKALSKVCRISLLEERSWGPKWYEKQRLACALLPRMTNLVELELDPWKILRGDNGIAYLQPLMHLRQLRVVSLHEVLVGVKRFGQDFGDLWVRVAKDLIVKGCWEPETHISAEPNHGCFICWSENPARADWNSLWRTTSTLFSQPDTVRAVHKRLGEDFNRRRIPAYTGQDPQPVDLETANEHGLEVGLIGLPVHGPEIRDRLRELRRREYRLQGRSECSELNVRRVQVQETTAVAVGDIERVVPIRARQRGCHDGYSEGFKRLDDDAVAPRAETGWRRQRREQIERQEKLSTKKEPKRVQENRKRGRCGRRGSEEGAGGGYSLEEAS</sequence>
<reference evidence="2" key="1">
    <citation type="submission" date="2023-04" db="EMBL/GenBank/DDBJ databases">
        <title>Black Yeasts Isolated from many extreme environments.</title>
        <authorList>
            <person name="Coleine C."/>
            <person name="Stajich J.E."/>
            <person name="Selbmann L."/>
        </authorList>
    </citation>
    <scope>NUCLEOTIDE SEQUENCE</scope>
    <source>
        <strain evidence="2">CCFEE 5312</strain>
    </source>
</reference>
<dbReference type="EMBL" id="JAWDJX010000027">
    <property type="protein sequence ID" value="KAK3051149.1"/>
    <property type="molecule type" value="Genomic_DNA"/>
</dbReference>
<keyword evidence="3" id="KW-1185">Reference proteome</keyword>